<protein>
    <submittedName>
        <fullName evidence="7">Nitroreductase</fullName>
    </submittedName>
</protein>
<feature type="domain" description="4Fe-4S ferredoxin-type" evidence="6">
    <location>
        <begin position="37"/>
        <end position="65"/>
    </location>
</feature>
<dbReference type="SUPFAM" id="SSF55469">
    <property type="entry name" value="FMN-dependent nitroreductase-like"/>
    <property type="match status" value="1"/>
</dbReference>
<feature type="domain" description="4Fe-4S ferredoxin-type" evidence="6">
    <location>
        <begin position="2"/>
        <end position="31"/>
    </location>
</feature>
<dbReference type="GO" id="GO:0016491">
    <property type="term" value="F:oxidoreductase activity"/>
    <property type="evidence" value="ECO:0007669"/>
    <property type="project" value="UniProtKB-KW"/>
</dbReference>
<keyword evidence="2" id="KW-0479">Metal-binding</keyword>
<dbReference type="EMBL" id="FQZU01000074">
    <property type="protein sequence ID" value="SHL46944.1"/>
    <property type="molecule type" value="Genomic_DNA"/>
</dbReference>
<keyword evidence="8" id="KW-1185">Reference proteome</keyword>
<evidence type="ECO:0000256" key="1">
    <source>
        <dbReference type="ARBA" id="ARBA00007118"/>
    </source>
</evidence>
<dbReference type="Pfam" id="PF13237">
    <property type="entry name" value="Fer4_10"/>
    <property type="match status" value="1"/>
</dbReference>
<evidence type="ECO:0000256" key="4">
    <source>
        <dbReference type="ARBA" id="ARBA00023004"/>
    </source>
</evidence>
<dbReference type="Proteomes" id="UP000183994">
    <property type="component" value="Unassembled WGS sequence"/>
</dbReference>
<keyword evidence="4" id="KW-0408">Iron</keyword>
<dbReference type="CDD" id="cd02143">
    <property type="entry name" value="nitroreductase_FeS-like"/>
    <property type="match status" value="1"/>
</dbReference>
<gene>
    <name evidence="7" type="ORF">SAMN02745216_05238</name>
</gene>
<evidence type="ECO:0000256" key="5">
    <source>
        <dbReference type="ARBA" id="ARBA00023014"/>
    </source>
</evidence>
<reference evidence="8" key="1">
    <citation type="submission" date="2016-11" db="EMBL/GenBank/DDBJ databases">
        <authorList>
            <person name="Varghese N."/>
            <person name="Submissions S."/>
        </authorList>
    </citation>
    <scope>NUCLEOTIDE SEQUENCE [LARGE SCALE GENOMIC DNA]</scope>
    <source>
        <strain evidence="8">DSM 16219</strain>
    </source>
</reference>
<dbReference type="GO" id="GO:0046872">
    <property type="term" value="F:metal ion binding"/>
    <property type="evidence" value="ECO:0007669"/>
    <property type="project" value="UniProtKB-KW"/>
</dbReference>
<keyword evidence="3" id="KW-0560">Oxidoreductase</keyword>
<dbReference type="Gene3D" id="3.40.109.10">
    <property type="entry name" value="NADH Oxidase"/>
    <property type="match status" value="1"/>
</dbReference>
<dbReference type="STRING" id="1121393.SAMN02745216_05238"/>
<sequence>MDIFTIDPDKCNRDGICVTECPVAGIQMPDKEGVPTPGPGLEQTCMACGHCVAVCPAGALSHRDVPIEQCPEIKEDLVINRDQAEQFLRSRRSVRVYKDKSAPREVLKQLVDMAHYAPTAHNDQEVHFTVIEDKEEVKMLAGLAVDWMRGVMEADPGLGKKMSLPLFIGAWDMGFDVICRSAPHMVLAHAEHGKSPFSRYYPTDCASALAYVELAAPTLGLGTFWGGMFMGAALAYSPLLEAMNLPKDHRLNGVLMLGYPKFKYHRLPERRPVPVRFSVKEDMA</sequence>
<dbReference type="GO" id="GO:0051536">
    <property type="term" value="F:iron-sulfur cluster binding"/>
    <property type="evidence" value="ECO:0007669"/>
    <property type="project" value="UniProtKB-KW"/>
</dbReference>
<proteinExistence type="inferred from homology"/>
<dbReference type="Pfam" id="PF00881">
    <property type="entry name" value="Nitroreductase"/>
    <property type="match status" value="1"/>
</dbReference>
<comment type="similarity">
    <text evidence="1">Belongs to the nitroreductase family.</text>
</comment>
<evidence type="ECO:0000259" key="6">
    <source>
        <dbReference type="PROSITE" id="PS51379"/>
    </source>
</evidence>
<evidence type="ECO:0000256" key="3">
    <source>
        <dbReference type="ARBA" id="ARBA00023002"/>
    </source>
</evidence>
<dbReference type="AlphaFoldDB" id="A0A1M7AW49"/>
<dbReference type="InterPro" id="IPR029479">
    <property type="entry name" value="Nitroreductase"/>
</dbReference>
<dbReference type="PROSITE" id="PS00198">
    <property type="entry name" value="4FE4S_FER_1"/>
    <property type="match status" value="1"/>
</dbReference>
<dbReference type="OrthoDB" id="368873at2"/>
<dbReference type="InterPro" id="IPR000415">
    <property type="entry name" value="Nitroreductase-like"/>
</dbReference>
<dbReference type="Gene3D" id="3.30.70.20">
    <property type="match status" value="1"/>
</dbReference>
<dbReference type="InterPro" id="IPR017900">
    <property type="entry name" value="4Fe4S_Fe_S_CS"/>
</dbReference>
<keyword evidence="5" id="KW-0411">Iron-sulfur</keyword>
<dbReference type="PANTHER" id="PTHR43673:SF10">
    <property type="entry name" value="NADH DEHYDROGENASE_NAD(P)H NITROREDUCTASE XCC3605-RELATED"/>
    <property type="match status" value="1"/>
</dbReference>
<dbReference type="PROSITE" id="PS51379">
    <property type="entry name" value="4FE4S_FER_2"/>
    <property type="match status" value="2"/>
</dbReference>
<dbReference type="RefSeq" id="WP_073479185.1">
    <property type="nucleotide sequence ID" value="NZ_FQZU01000074.1"/>
</dbReference>
<dbReference type="InterPro" id="IPR017896">
    <property type="entry name" value="4Fe4S_Fe-S-bd"/>
</dbReference>
<evidence type="ECO:0000256" key="2">
    <source>
        <dbReference type="ARBA" id="ARBA00022723"/>
    </source>
</evidence>
<organism evidence="7 8">
    <name type="scientific">Desulfatibacillum alkenivorans DSM 16219</name>
    <dbReference type="NCBI Taxonomy" id="1121393"/>
    <lineage>
        <taxon>Bacteria</taxon>
        <taxon>Pseudomonadati</taxon>
        <taxon>Thermodesulfobacteriota</taxon>
        <taxon>Desulfobacteria</taxon>
        <taxon>Desulfobacterales</taxon>
        <taxon>Desulfatibacillaceae</taxon>
        <taxon>Desulfatibacillum</taxon>
    </lineage>
</organism>
<accession>A0A1M7AW49</accession>
<name>A0A1M7AW49_9BACT</name>
<evidence type="ECO:0000313" key="8">
    <source>
        <dbReference type="Proteomes" id="UP000183994"/>
    </source>
</evidence>
<dbReference type="SUPFAM" id="SSF54862">
    <property type="entry name" value="4Fe-4S ferredoxins"/>
    <property type="match status" value="1"/>
</dbReference>
<evidence type="ECO:0000313" key="7">
    <source>
        <dbReference type="EMBL" id="SHL46944.1"/>
    </source>
</evidence>
<dbReference type="PANTHER" id="PTHR43673">
    <property type="entry name" value="NAD(P)H NITROREDUCTASE YDGI-RELATED"/>
    <property type="match status" value="1"/>
</dbReference>